<feature type="compositionally biased region" description="Pro residues" evidence="6">
    <location>
        <begin position="223"/>
        <end position="232"/>
    </location>
</feature>
<dbReference type="Pfam" id="PF03458">
    <property type="entry name" value="Gly_transporter"/>
    <property type="match status" value="2"/>
</dbReference>
<proteinExistence type="predicted"/>
<keyword evidence="3 7" id="KW-0812">Transmembrane</keyword>
<dbReference type="GO" id="GO:0005886">
    <property type="term" value="C:plasma membrane"/>
    <property type="evidence" value="ECO:0007669"/>
    <property type="project" value="UniProtKB-SubCell"/>
</dbReference>
<evidence type="ECO:0000256" key="5">
    <source>
        <dbReference type="ARBA" id="ARBA00023136"/>
    </source>
</evidence>
<keyword evidence="5 7" id="KW-0472">Membrane</keyword>
<organism evidence="9">
    <name type="scientific">freshwater metagenome</name>
    <dbReference type="NCBI Taxonomy" id="449393"/>
    <lineage>
        <taxon>unclassified sequences</taxon>
        <taxon>metagenomes</taxon>
        <taxon>ecological metagenomes</taxon>
    </lineage>
</organism>
<dbReference type="AlphaFoldDB" id="A0A6J7JFL5"/>
<feature type="transmembrane region" description="Helical" evidence="7">
    <location>
        <begin position="100"/>
        <end position="118"/>
    </location>
</feature>
<dbReference type="EMBL" id="CAFBMK010000251">
    <property type="protein sequence ID" value="CAB4941719.1"/>
    <property type="molecule type" value="Genomic_DNA"/>
</dbReference>
<feature type="transmembrane region" description="Helical" evidence="7">
    <location>
        <begin position="179"/>
        <end position="198"/>
    </location>
</feature>
<evidence type="ECO:0000256" key="7">
    <source>
        <dbReference type="SAM" id="Phobius"/>
    </source>
</evidence>
<evidence type="ECO:0000259" key="8">
    <source>
        <dbReference type="Pfam" id="PF03458"/>
    </source>
</evidence>
<dbReference type="PANTHER" id="PTHR30506">
    <property type="entry name" value="INNER MEMBRANE PROTEIN"/>
    <property type="match status" value="1"/>
</dbReference>
<keyword evidence="4 7" id="KW-1133">Transmembrane helix</keyword>
<comment type="subcellular location">
    <subcellularLocation>
        <location evidence="1">Cell membrane</location>
        <topology evidence="1">Multi-pass membrane protein</topology>
    </subcellularLocation>
</comment>
<keyword evidence="2" id="KW-1003">Cell membrane</keyword>
<feature type="transmembrane region" description="Helical" evidence="7">
    <location>
        <begin position="66"/>
        <end position="88"/>
    </location>
</feature>
<name>A0A6J7JFL5_9ZZZZ</name>
<feature type="transmembrane region" description="Helical" evidence="7">
    <location>
        <begin position="152"/>
        <end position="173"/>
    </location>
</feature>
<dbReference type="PANTHER" id="PTHR30506:SF3">
    <property type="entry name" value="UPF0126 INNER MEMBRANE PROTEIN YADS-RELATED"/>
    <property type="match status" value="1"/>
</dbReference>
<accession>A0A6J7JFL5</accession>
<protein>
    <submittedName>
        <fullName evidence="9">Unannotated protein</fullName>
    </submittedName>
</protein>
<feature type="region of interest" description="Disordered" evidence="6">
    <location>
        <begin position="211"/>
        <end position="232"/>
    </location>
</feature>
<evidence type="ECO:0000256" key="2">
    <source>
        <dbReference type="ARBA" id="ARBA00022475"/>
    </source>
</evidence>
<feature type="domain" description="Glycine transporter" evidence="8">
    <location>
        <begin position="16"/>
        <end position="88"/>
    </location>
</feature>
<feature type="domain" description="Glycine transporter" evidence="8">
    <location>
        <begin position="100"/>
        <end position="173"/>
    </location>
</feature>
<reference evidence="9" key="1">
    <citation type="submission" date="2020-05" db="EMBL/GenBank/DDBJ databases">
        <authorList>
            <person name="Chiriac C."/>
            <person name="Salcher M."/>
            <person name="Ghai R."/>
            <person name="Kavagutti S V."/>
        </authorList>
    </citation>
    <scope>NUCLEOTIDE SEQUENCE</scope>
</reference>
<evidence type="ECO:0000256" key="4">
    <source>
        <dbReference type="ARBA" id="ARBA00022989"/>
    </source>
</evidence>
<evidence type="ECO:0000313" key="9">
    <source>
        <dbReference type="EMBL" id="CAB4941719.1"/>
    </source>
</evidence>
<sequence>MIASVLASSVAVPLGLDLAAVAVGAVFGALIAIRRDLDVTGTVGLAVTSGLGGGVLRDVLLDQVPVALTSSTYLPVALGVGVAMLVLHPHTGRIDDLLDLFDAFALGLFAIVGASKALDAGLGPVAAAAVGVLAATAGGVACDVLSGQRPYIFGPGPIYGLAAAAGSAVYVAADRLSAGVAAAIVLSMVVTVGLRLLAVHRGLSTRTAAEVRLGRGRRGADTDPPPATPPGA</sequence>
<dbReference type="InterPro" id="IPR005115">
    <property type="entry name" value="Gly_transporter"/>
</dbReference>
<evidence type="ECO:0000256" key="6">
    <source>
        <dbReference type="SAM" id="MobiDB-lite"/>
    </source>
</evidence>
<evidence type="ECO:0000256" key="3">
    <source>
        <dbReference type="ARBA" id="ARBA00022692"/>
    </source>
</evidence>
<gene>
    <name evidence="9" type="ORF">UFOPK3564_02999</name>
</gene>
<evidence type="ECO:0000256" key="1">
    <source>
        <dbReference type="ARBA" id="ARBA00004651"/>
    </source>
</evidence>
<feature type="transmembrane region" description="Helical" evidence="7">
    <location>
        <begin position="124"/>
        <end position="145"/>
    </location>
</feature>